<feature type="domain" description="Phasin" evidence="1">
    <location>
        <begin position="49"/>
        <end position="148"/>
    </location>
</feature>
<reference evidence="2 3" key="1">
    <citation type="journal article" date="2005" name="DNA Res.">
        <title>Complete genome sequence of the facultative anaerobic magnetotactic bacterium Magnetospirillum sp. strain AMB-1.</title>
        <authorList>
            <person name="Matsunaga T."/>
            <person name="Okamura Y."/>
            <person name="Fukuda Y."/>
            <person name="Wahyudi A.T."/>
            <person name="Murase Y."/>
            <person name="Takeyama H."/>
        </authorList>
    </citation>
    <scope>NUCLEOTIDE SEQUENCE [LARGE SCALE GENOMIC DNA]</scope>
    <source>
        <strain evidence="3">ATCC 700264 / AMB-1</strain>
    </source>
</reference>
<sequence length="160" mass="16787">MAASKEAVETVVKASSDAAAKGYDKAVAISKEQVEAAVKAQTAAYKGYEDVLSQAKENVEAFVKAGTILTKGLQDITKAFVGLTQASIEEQVAASKALLGVKSLQEFIDLQTDLTKSGVDKLVTESTLLAEQSVKLVEETLAPINDRVTATVDKLVKAAA</sequence>
<name>Q2W8A0_PARM1</name>
<dbReference type="KEGG" id="mag:amb1121"/>
<dbReference type="EMBL" id="AP007255">
    <property type="protein sequence ID" value="BAE49925.1"/>
    <property type="molecule type" value="Genomic_DNA"/>
</dbReference>
<dbReference type="AlphaFoldDB" id="Q2W8A0"/>
<evidence type="ECO:0000313" key="2">
    <source>
        <dbReference type="EMBL" id="BAE49925.1"/>
    </source>
</evidence>
<organism evidence="2 3">
    <name type="scientific">Paramagnetospirillum magneticum (strain ATCC 700264 / AMB-1)</name>
    <name type="common">Magnetospirillum magneticum</name>
    <dbReference type="NCBI Taxonomy" id="342108"/>
    <lineage>
        <taxon>Bacteria</taxon>
        <taxon>Pseudomonadati</taxon>
        <taxon>Pseudomonadota</taxon>
        <taxon>Alphaproteobacteria</taxon>
        <taxon>Rhodospirillales</taxon>
        <taxon>Magnetospirillaceae</taxon>
        <taxon>Paramagnetospirillum</taxon>
    </lineage>
</organism>
<gene>
    <name evidence="2" type="ordered locus">amb1121</name>
</gene>
<dbReference type="InterPro" id="IPR010127">
    <property type="entry name" value="Phasin_subfam-1"/>
</dbReference>
<dbReference type="InterPro" id="IPR018968">
    <property type="entry name" value="Phasin"/>
</dbReference>
<dbReference type="Pfam" id="PF09361">
    <property type="entry name" value="Phasin_2"/>
    <property type="match status" value="1"/>
</dbReference>
<evidence type="ECO:0000259" key="1">
    <source>
        <dbReference type="Pfam" id="PF09361"/>
    </source>
</evidence>
<dbReference type="STRING" id="342108.amb1121"/>
<evidence type="ECO:0000313" key="3">
    <source>
        <dbReference type="Proteomes" id="UP000007058"/>
    </source>
</evidence>
<proteinExistence type="predicted"/>
<dbReference type="HOGENOM" id="CLU_098537_1_0_5"/>
<protein>
    <submittedName>
        <fullName evidence="2">Magnetic particle membrane specific GTPase P16</fullName>
    </submittedName>
</protein>
<accession>Q2W8A0</accession>
<dbReference type="Proteomes" id="UP000007058">
    <property type="component" value="Chromosome"/>
</dbReference>
<dbReference type="NCBIfam" id="TIGR01841">
    <property type="entry name" value="phasin"/>
    <property type="match status" value="1"/>
</dbReference>
<keyword evidence="3" id="KW-1185">Reference proteome</keyword>